<dbReference type="InterPro" id="IPR002818">
    <property type="entry name" value="DJ-1/PfpI"/>
</dbReference>
<dbReference type="AlphaFoldDB" id="A0AAN6VHK6"/>
<dbReference type="PANTHER" id="PTHR43130:SF7">
    <property type="entry name" value="DJ-1_PFPI DOMAIN-CONTAINING PROTEIN"/>
    <property type="match status" value="1"/>
</dbReference>
<proteinExistence type="predicted"/>
<dbReference type="EMBL" id="MU857057">
    <property type="protein sequence ID" value="KAK4150675.1"/>
    <property type="molecule type" value="Genomic_DNA"/>
</dbReference>
<dbReference type="InterPro" id="IPR029062">
    <property type="entry name" value="Class_I_gatase-like"/>
</dbReference>
<comment type="caution">
    <text evidence="2">The sequence shown here is derived from an EMBL/GenBank/DDBJ whole genome shotgun (WGS) entry which is preliminary data.</text>
</comment>
<keyword evidence="3" id="KW-1185">Reference proteome</keyword>
<feature type="domain" description="DJ-1/PfpI" evidence="1">
    <location>
        <begin position="73"/>
        <end position="179"/>
    </location>
</feature>
<sequence>MAAQTQTQKPFRIAVLLEEVQLSDIISIDIFGNLSQDFLAEISAMDPSFTAFAAHALPIEFFFLATTLEPARVTLRGLKYVPNMTYDACPRDLDLVLVGGPFLTHRPPAAKRFIQEAWPRTRVWMTTCVGSLWLGDAGVLEGLRATTNRPFLGVAKTLLPGTEWLDQRWVVEEKVFEGEGKGELWTAGGAGAGIDMVAQFCLQNWDRKFVYAMALEGLECTPEGTRAQFYTTPAASTTVNFD</sequence>
<reference evidence="2" key="2">
    <citation type="submission" date="2023-05" db="EMBL/GenBank/DDBJ databases">
        <authorList>
            <consortium name="Lawrence Berkeley National Laboratory"/>
            <person name="Steindorff A."/>
            <person name="Hensen N."/>
            <person name="Bonometti L."/>
            <person name="Westerberg I."/>
            <person name="Brannstrom I.O."/>
            <person name="Guillou S."/>
            <person name="Cros-Aarteil S."/>
            <person name="Calhoun S."/>
            <person name="Haridas S."/>
            <person name="Kuo A."/>
            <person name="Mondo S."/>
            <person name="Pangilinan J."/>
            <person name="Riley R."/>
            <person name="Labutti K."/>
            <person name="Andreopoulos B."/>
            <person name="Lipzen A."/>
            <person name="Chen C."/>
            <person name="Yanf M."/>
            <person name="Daum C."/>
            <person name="Ng V."/>
            <person name="Clum A."/>
            <person name="Ohm R."/>
            <person name="Martin F."/>
            <person name="Silar P."/>
            <person name="Natvig D."/>
            <person name="Lalanne C."/>
            <person name="Gautier V."/>
            <person name="Ament-Velasquez S.L."/>
            <person name="Kruys A."/>
            <person name="Hutchinson M.I."/>
            <person name="Powell A.J."/>
            <person name="Barry K."/>
            <person name="Miller A.N."/>
            <person name="Grigoriev I.V."/>
            <person name="Debuchy R."/>
            <person name="Gladieux P."/>
            <person name="Thoren M.H."/>
            <person name="Johannesson H."/>
        </authorList>
    </citation>
    <scope>NUCLEOTIDE SEQUENCE</scope>
    <source>
        <strain evidence="2">CBS 538.74</strain>
    </source>
</reference>
<evidence type="ECO:0000259" key="1">
    <source>
        <dbReference type="Pfam" id="PF01965"/>
    </source>
</evidence>
<dbReference type="InterPro" id="IPR052158">
    <property type="entry name" value="INH-QAR"/>
</dbReference>
<gene>
    <name evidence="2" type="ORF">C8A00DRAFT_36734</name>
</gene>
<dbReference type="SUPFAM" id="SSF52317">
    <property type="entry name" value="Class I glutamine amidotransferase-like"/>
    <property type="match status" value="1"/>
</dbReference>
<dbReference type="PANTHER" id="PTHR43130">
    <property type="entry name" value="ARAC-FAMILY TRANSCRIPTIONAL REGULATOR"/>
    <property type="match status" value="1"/>
</dbReference>
<protein>
    <submittedName>
        <fullName evidence="2">Class I glutamine amidotransferase-like protein</fullName>
    </submittedName>
</protein>
<dbReference type="Proteomes" id="UP001302745">
    <property type="component" value="Unassembled WGS sequence"/>
</dbReference>
<evidence type="ECO:0000313" key="2">
    <source>
        <dbReference type="EMBL" id="KAK4150675.1"/>
    </source>
</evidence>
<evidence type="ECO:0000313" key="3">
    <source>
        <dbReference type="Proteomes" id="UP001302745"/>
    </source>
</evidence>
<name>A0AAN6VHK6_9PEZI</name>
<reference evidence="2" key="1">
    <citation type="journal article" date="2023" name="Mol. Phylogenet. Evol.">
        <title>Genome-scale phylogeny and comparative genomics of the fungal order Sordariales.</title>
        <authorList>
            <person name="Hensen N."/>
            <person name="Bonometti L."/>
            <person name="Westerberg I."/>
            <person name="Brannstrom I.O."/>
            <person name="Guillou S."/>
            <person name="Cros-Aarteil S."/>
            <person name="Calhoun S."/>
            <person name="Haridas S."/>
            <person name="Kuo A."/>
            <person name="Mondo S."/>
            <person name="Pangilinan J."/>
            <person name="Riley R."/>
            <person name="LaButti K."/>
            <person name="Andreopoulos B."/>
            <person name="Lipzen A."/>
            <person name="Chen C."/>
            <person name="Yan M."/>
            <person name="Daum C."/>
            <person name="Ng V."/>
            <person name="Clum A."/>
            <person name="Steindorff A."/>
            <person name="Ohm R.A."/>
            <person name="Martin F."/>
            <person name="Silar P."/>
            <person name="Natvig D.O."/>
            <person name="Lalanne C."/>
            <person name="Gautier V."/>
            <person name="Ament-Velasquez S.L."/>
            <person name="Kruys A."/>
            <person name="Hutchinson M.I."/>
            <person name="Powell A.J."/>
            <person name="Barry K."/>
            <person name="Miller A.N."/>
            <person name="Grigoriev I.V."/>
            <person name="Debuchy R."/>
            <person name="Gladieux P."/>
            <person name="Hiltunen Thoren M."/>
            <person name="Johannesson H."/>
        </authorList>
    </citation>
    <scope>NUCLEOTIDE SEQUENCE</scope>
    <source>
        <strain evidence="2">CBS 538.74</strain>
    </source>
</reference>
<organism evidence="2 3">
    <name type="scientific">Chaetomidium leptoderma</name>
    <dbReference type="NCBI Taxonomy" id="669021"/>
    <lineage>
        <taxon>Eukaryota</taxon>
        <taxon>Fungi</taxon>
        <taxon>Dikarya</taxon>
        <taxon>Ascomycota</taxon>
        <taxon>Pezizomycotina</taxon>
        <taxon>Sordariomycetes</taxon>
        <taxon>Sordariomycetidae</taxon>
        <taxon>Sordariales</taxon>
        <taxon>Chaetomiaceae</taxon>
        <taxon>Chaetomidium</taxon>
    </lineage>
</organism>
<dbReference type="Pfam" id="PF01965">
    <property type="entry name" value="DJ-1_PfpI"/>
    <property type="match status" value="1"/>
</dbReference>
<accession>A0AAN6VHK6</accession>
<keyword evidence="2" id="KW-0315">Glutamine amidotransferase</keyword>
<dbReference type="Gene3D" id="3.40.50.880">
    <property type="match status" value="1"/>
</dbReference>